<evidence type="ECO:0000313" key="3">
    <source>
        <dbReference type="EMBL" id="TFK39587.1"/>
    </source>
</evidence>
<keyword evidence="4" id="KW-1185">Reference proteome</keyword>
<evidence type="ECO:0000313" key="4">
    <source>
        <dbReference type="Proteomes" id="UP000308652"/>
    </source>
</evidence>
<dbReference type="OrthoDB" id="5575722at2759"/>
<evidence type="ECO:0008006" key="5">
    <source>
        <dbReference type="Google" id="ProtNLM"/>
    </source>
</evidence>
<sequence length="700" mass="77644">MSSSILSLPIPILILLHLHILEYPQANKPEYDHNIFNGQVRGLRDRTKLMEDICYFLVGKVEKGRDVARSPSETVAFRTSLSKYLEALRHQSIYPASNAKVASGKGKKVVKDSAIAWWWKDVVVRKSLLEECSGDKFERLILSVSTHALLKTSSKLGKCADPENAISLLNTQPWLYNDLLSQYTSTRHAWSRSAAVLLRHKEDLKALRSHILSQDGSITSKSKYSSLSNDRLVAFAKSKRQDLLDGPWDAEVLEYLIELSGLKLSSALLTSSIQDTIAAPAHVKSHPTSLPIAAAHHPSRLKRLRKAVYHAEKSKPHSHVKVAFSATIEAERRMADALADALGWVKARKKKLEAKVRKRILPMSNGRAMNLWTSPPPTSIDFDNQPQPTPALLASLSLYTPVAHEAKGELGRELEARIDNIRHALLPTWPAIPDYSVPRLPARQPVLTTNATSIREARAHQDTHIPRVKGCAAETPNPVNVILSPQKNRRNSRMPRKSIRFSLAVTKRPELFISDDDVQGGETENEVEMLIHNTEDDSMDSIPVSGFSTSQLSMHTPRPPLRSPSKGIAGTPRSKRVNRIYTAGTPKPKGNQSTLKKPKLSFPMALLAESGVPLPSLVSGSDSFGDMMLGSDDEDEDEEWNSNSLGGAIHVEEGEEVYEDEAPSMTLRDILLNVDTTQFDLLDDEDASANEIEDESFGWD</sequence>
<feature type="region of interest" description="Disordered" evidence="1">
    <location>
        <begin position="550"/>
        <end position="572"/>
    </location>
</feature>
<gene>
    <name evidence="3" type="ORF">BDQ12DRAFT_665401</name>
</gene>
<protein>
    <recommendedName>
        <fullName evidence="5">HAUS augmin-like complex subunit 6 N-terminus-domain-containing protein</fullName>
    </recommendedName>
</protein>
<dbReference type="EMBL" id="ML213599">
    <property type="protein sequence ID" value="TFK39587.1"/>
    <property type="molecule type" value="Genomic_DNA"/>
</dbReference>
<reference evidence="3 4" key="1">
    <citation type="journal article" date="2019" name="Nat. Ecol. Evol.">
        <title>Megaphylogeny resolves global patterns of mushroom evolution.</title>
        <authorList>
            <person name="Varga T."/>
            <person name="Krizsan K."/>
            <person name="Foldi C."/>
            <person name="Dima B."/>
            <person name="Sanchez-Garcia M."/>
            <person name="Sanchez-Ramirez S."/>
            <person name="Szollosi G.J."/>
            <person name="Szarkandi J.G."/>
            <person name="Papp V."/>
            <person name="Albert L."/>
            <person name="Andreopoulos W."/>
            <person name="Angelini C."/>
            <person name="Antonin V."/>
            <person name="Barry K.W."/>
            <person name="Bougher N.L."/>
            <person name="Buchanan P."/>
            <person name="Buyck B."/>
            <person name="Bense V."/>
            <person name="Catcheside P."/>
            <person name="Chovatia M."/>
            <person name="Cooper J."/>
            <person name="Damon W."/>
            <person name="Desjardin D."/>
            <person name="Finy P."/>
            <person name="Geml J."/>
            <person name="Haridas S."/>
            <person name="Hughes K."/>
            <person name="Justo A."/>
            <person name="Karasinski D."/>
            <person name="Kautmanova I."/>
            <person name="Kiss B."/>
            <person name="Kocsube S."/>
            <person name="Kotiranta H."/>
            <person name="LaButti K.M."/>
            <person name="Lechner B.E."/>
            <person name="Liimatainen K."/>
            <person name="Lipzen A."/>
            <person name="Lukacs Z."/>
            <person name="Mihaltcheva S."/>
            <person name="Morgado L.N."/>
            <person name="Niskanen T."/>
            <person name="Noordeloos M.E."/>
            <person name="Ohm R.A."/>
            <person name="Ortiz-Santana B."/>
            <person name="Ovrebo C."/>
            <person name="Racz N."/>
            <person name="Riley R."/>
            <person name="Savchenko A."/>
            <person name="Shiryaev A."/>
            <person name="Soop K."/>
            <person name="Spirin V."/>
            <person name="Szebenyi C."/>
            <person name="Tomsovsky M."/>
            <person name="Tulloss R.E."/>
            <person name="Uehling J."/>
            <person name="Grigoriev I.V."/>
            <person name="Vagvolgyi C."/>
            <person name="Papp T."/>
            <person name="Martin F.M."/>
            <person name="Miettinen O."/>
            <person name="Hibbett D.S."/>
            <person name="Nagy L.G."/>
        </authorList>
    </citation>
    <scope>NUCLEOTIDE SEQUENCE [LARGE SCALE GENOMIC DNA]</scope>
    <source>
        <strain evidence="3 4">CBS 166.37</strain>
    </source>
</reference>
<feature type="chain" id="PRO_5022770022" description="HAUS augmin-like complex subunit 6 N-terminus-domain-containing protein" evidence="2">
    <location>
        <begin position="27"/>
        <end position="700"/>
    </location>
</feature>
<proteinExistence type="predicted"/>
<feature type="signal peptide" evidence="2">
    <location>
        <begin position="1"/>
        <end position="26"/>
    </location>
</feature>
<evidence type="ECO:0000256" key="2">
    <source>
        <dbReference type="SAM" id="SignalP"/>
    </source>
</evidence>
<dbReference type="Proteomes" id="UP000308652">
    <property type="component" value="Unassembled WGS sequence"/>
</dbReference>
<dbReference type="AlphaFoldDB" id="A0A5C3M436"/>
<evidence type="ECO:0000256" key="1">
    <source>
        <dbReference type="SAM" id="MobiDB-lite"/>
    </source>
</evidence>
<accession>A0A5C3M436</accession>
<organism evidence="3 4">
    <name type="scientific">Crucibulum laeve</name>
    <dbReference type="NCBI Taxonomy" id="68775"/>
    <lineage>
        <taxon>Eukaryota</taxon>
        <taxon>Fungi</taxon>
        <taxon>Dikarya</taxon>
        <taxon>Basidiomycota</taxon>
        <taxon>Agaricomycotina</taxon>
        <taxon>Agaricomycetes</taxon>
        <taxon>Agaricomycetidae</taxon>
        <taxon>Agaricales</taxon>
        <taxon>Agaricineae</taxon>
        <taxon>Nidulariaceae</taxon>
        <taxon>Crucibulum</taxon>
    </lineage>
</organism>
<name>A0A5C3M436_9AGAR</name>
<keyword evidence="2" id="KW-0732">Signal</keyword>